<protein>
    <submittedName>
        <fullName evidence="2">Uncharacterized protein</fullName>
    </submittedName>
</protein>
<dbReference type="AlphaFoldDB" id="A0A0B8SZ99"/>
<organism evidence="2 3">
    <name type="scientific">Sphingobacterium deserti</name>
    <dbReference type="NCBI Taxonomy" id="1229276"/>
    <lineage>
        <taxon>Bacteria</taxon>
        <taxon>Pseudomonadati</taxon>
        <taxon>Bacteroidota</taxon>
        <taxon>Sphingobacteriia</taxon>
        <taxon>Sphingobacteriales</taxon>
        <taxon>Sphingobacteriaceae</taxon>
        <taxon>Sphingobacterium</taxon>
    </lineage>
</organism>
<gene>
    <name evidence="2" type="ORF">DI53_3249</name>
</gene>
<proteinExistence type="predicted"/>
<accession>A0A0B8SZ99</accession>
<feature type="transmembrane region" description="Helical" evidence="1">
    <location>
        <begin position="12"/>
        <end position="29"/>
    </location>
</feature>
<reference evidence="3" key="1">
    <citation type="submission" date="2014-04" db="EMBL/GenBank/DDBJ databases">
        <title>Whole-Genome optical mapping and complete genome sequence of Sphingobacterium deserti sp. nov., a new spaces isolated from desert in the west of China.</title>
        <authorList>
            <person name="Teng C."/>
            <person name="Zhou Z."/>
            <person name="Li X."/>
            <person name="Chen M."/>
            <person name="Lin M."/>
            <person name="Wang L."/>
            <person name="Su S."/>
            <person name="Zhang C."/>
            <person name="Zhang W."/>
        </authorList>
    </citation>
    <scope>NUCLEOTIDE SEQUENCE [LARGE SCALE GENOMIC DNA]</scope>
    <source>
        <strain evidence="3">ACCC05744</strain>
    </source>
</reference>
<name>A0A0B8SZ99_9SPHI</name>
<keyword evidence="1" id="KW-0472">Membrane</keyword>
<sequence>MKNRFKHGLPRLFGGIVVIGLVGFLIISIIKALLLIVFTGAFVALIMAYLYKKRLKRRNRSAFSSHAKRSRFDGFPNSVTPAPLFASRTKAAIMPIR</sequence>
<evidence type="ECO:0000313" key="3">
    <source>
        <dbReference type="Proteomes" id="UP000031802"/>
    </source>
</evidence>
<evidence type="ECO:0000256" key="1">
    <source>
        <dbReference type="SAM" id="Phobius"/>
    </source>
</evidence>
<keyword evidence="1" id="KW-1133">Transmembrane helix</keyword>
<dbReference type="Proteomes" id="UP000031802">
    <property type="component" value="Unassembled WGS sequence"/>
</dbReference>
<evidence type="ECO:0000313" key="2">
    <source>
        <dbReference type="EMBL" id="KGE13032.1"/>
    </source>
</evidence>
<feature type="transmembrane region" description="Helical" evidence="1">
    <location>
        <begin position="35"/>
        <end position="51"/>
    </location>
</feature>
<reference evidence="2 3" key="2">
    <citation type="journal article" date="2015" name="PLoS ONE">
        <title>Whole-Genome Optical Mapping and Finished Genome Sequence of Sphingobacterium deserti sp. nov., a New Species Isolated from the Western Desert of China.</title>
        <authorList>
            <person name="Teng C."/>
            <person name="Zhou Z."/>
            <person name="Molnar I."/>
            <person name="Li X."/>
            <person name="Tang R."/>
            <person name="Chen M."/>
            <person name="Wang L."/>
            <person name="Su S."/>
            <person name="Zhang W."/>
            <person name="Lin M."/>
        </authorList>
    </citation>
    <scope>NUCLEOTIDE SEQUENCE [LARGE SCALE GENOMIC DNA]</scope>
    <source>
        <strain evidence="3">ACCC05744</strain>
    </source>
</reference>
<comment type="caution">
    <text evidence="2">The sequence shown here is derived from an EMBL/GenBank/DDBJ whole genome shotgun (WGS) entry which is preliminary data.</text>
</comment>
<dbReference type="STRING" id="1229276.DI53_3249"/>
<dbReference type="EMBL" id="JJMU01000061">
    <property type="protein sequence ID" value="KGE13032.1"/>
    <property type="molecule type" value="Genomic_DNA"/>
</dbReference>
<keyword evidence="1" id="KW-0812">Transmembrane</keyword>
<keyword evidence="3" id="KW-1185">Reference proteome</keyword>
<dbReference type="PATRIC" id="fig|1229276.3.peg.3357"/>
<dbReference type="RefSeq" id="WP_131555323.1">
    <property type="nucleotide sequence ID" value="NZ_JJMU01000061.1"/>
</dbReference>